<protein>
    <submittedName>
        <fullName evidence="2">Uncharacterized protein</fullName>
    </submittedName>
</protein>
<organism evidence="2 3">
    <name type="scientific">Erythroxylum novogranatense</name>
    <dbReference type="NCBI Taxonomy" id="1862640"/>
    <lineage>
        <taxon>Eukaryota</taxon>
        <taxon>Viridiplantae</taxon>
        <taxon>Streptophyta</taxon>
        <taxon>Embryophyta</taxon>
        <taxon>Tracheophyta</taxon>
        <taxon>Spermatophyta</taxon>
        <taxon>Magnoliopsida</taxon>
        <taxon>eudicotyledons</taxon>
        <taxon>Gunneridae</taxon>
        <taxon>Pentapetalae</taxon>
        <taxon>rosids</taxon>
        <taxon>fabids</taxon>
        <taxon>Malpighiales</taxon>
        <taxon>Erythroxylaceae</taxon>
        <taxon>Erythroxylum</taxon>
    </lineage>
</organism>
<dbReference type="PANTHER" id="PTHR35711:SF10">
    <property type="match status" value="1"/>
</dbReference>
<keyword evidence="3" id="KW-1185">Reference proteome</keyword>
<feature type="compositionally biased region" description="Acidic residues" evidence="1">
    <location>
        <begin position="144"/>
        <end position="177"/>
    </location>
</feature>
<feature type="region of interest" description="Disordered" evidence="1">
    <location>
        <begin position="81"/>
        <end position="185"/>
    </location>
</feature>
<dbReference type="PANTHER" id="PTHR35711">
    <property type="entry name" value="EXPRESSED PROTEIN"/>
    <property type="match status" value="1"/>
</dbReference>
<sequence length="185" mass="20638">MVIGLNFACFCRFTFMETLLDTTADIGMVVCSIFEYAVVETALLAQSSLLGLLLMMRFQPHDGIMLTDLVTTDKRFPLSELNEVRKTVEDNQDGGETNDGDSDNDDSDDDDDDNDGEDNEGEDDEDDEGNNDDIDDDGSAKSGDEDDDDDGEDDDDEDEDEDDEDDEDDEEDEEEEAQPPTKKKK</sequence>
<dbReference type="Proteomes" id="UP001159364">
    <property type="component" value="Linkage Group LG09"/>
</dbReference>
<feature type="compositionally biased region" description="Acidic residues" evidence="1">
    <location>
        <begin position="90"/>
        <end position="137"/>
    </location>
</feature>
<comment type="caution">
    <text evidence="2">The sequence shown here is derived from an EMBL/GenBank/DDBJ whole genome shotgun (WGS) entry which is preliminary data.</text>
</comment>
<proteinExistence type="predicted"/>
<accession>A0AAV8SRK5</accession>
<evidence type="ECO:0000256" key="1">
    <source>
        <dbReference type="SAM" id="MobiDB-lite"/>
    </source>
</evidence>
<gene>
    <name evidence="2" type="ORF">K2173_015414</name>
</gene>
<dbReference type="EMBL" id="JAIWQS010000009">
    <property type="protein sequence ID" value="KAJ8754902.1"/>
    <property type="molecule type" value="Genomic_DNA"/>
</dbReference>
<name>A0AAV8SRK5_9ROSI</name>
<reference evidence="2 3" key="1">
    <citation type="submission" date="2021-09" db="EMBL/GenBank/DDBJ databases">
        <title>Genomic insights and catalytic innovation underlie evolution of tropane alkaloids biosynthesis.</title>
        <authorList>
            <person name="Wang Y.-J."/>
            <person name="Tian T."/>
            <person name="Huang J.-P."/>
            <person name="Huang S.-X."/>
        </authorList>
    </citation>
    <scope>NUCLEOTIDE SEQUENCE [LARGE SCALE GENOMIC DNA]</scope>
    <source>
        <strain evidence="2">KIB-2018</strain>
        <tissue evidence="2">Leaf</tissue>
    </source>
</reference>
<evidence type="ECO:0000313" key="3">
    <source>
        <dbReference type="Proteomes" id="UP001159364"/>
    </source>
</evidence>
<dbReference type="AlphaFoldDB" id="A0AAV8SRK5"/>
<evidence type="ECO:0000313" key="2">
    <source>
        <dbReference type="EMBL" id="KAJ8754902.1"/>
    </source>
</evidence>